<dbReference type="Proteomes" id="UP000078555">
    <property type="component" value="Unassembled WGS sequence"/>
</dbReference>
<protein>
    <submittedName>
        <fullName evidence="1">Uncharacterized protein</fullName>
    </submittedName>
</protein>
<sequence>MCMRALLGEIYETVTRGKTTQGTIFGIFAMFTKLRSCNLLMRCEAVRCDEMRIPGGEGLPAQASRFAQR</sequence>
<reference evidence="2" key="1">
    <citation type="submission" date="2016-05" db="EMBL/GenBank/DDBJ databases">
        <authorList>
            <person name="Naeem Raeece"/>
        </authorList>
    </citation>
    <scope>NUCLEOTIDE SEQUENCE [LARGE SCALE GENOMIC DNA]</scope>
</reference>
<organism evidence="1 2">
    <name type="scientific">Plasmodium ovale wallikeri</name>
    <dbReference type="NCBI Taxonomy" id="864142"/>
    <lineage>
        <taxon>Eukaryota</taxon>
        <taxon>Sar</taxon>
        <taxon>Alveolata</taxon>
        <taxon>Apicomplexa</taxon>
        <taxon>Aconoidasida</taxon>
        <taxon>Haemosporida</taxon>
        <taxon>Plasmodiidae</taxon>
        <taxon>Plasmodium</taxon>
        <taxon>Plasmodium (Plasmodium)</taxon>
    </lineage>
</organism>
<evidence type="ECO:0000313" key="2">
    <source>
        <dbReference type="Proteomes" id="UP000078555"/>
    </source>
</evidence>
<accession>A0A1A9A0T9</accession>
<dbReference type="EMBL" id="FLRD01000155">
    <property type="protein sequence ID" value="SBT49759.1"/>
    <property type="molecule type" value="Genomic_DNA"/>
</dbReference>
<name>A0A1A9A0T9_PLAOA</name>
<dbReference type="AlphaFoldDB" id="A0A1A9A0T9"/>
<proteinExistence type="predicted"/>
<gene>
    <name evidence="1" type="ORF">POVWA1_060200</name>
</gene>
<keyword evidence="2" id="KW-1185">Reference proteome</keyword>
<evidence type="ECO:0000313" key="1">
    <source>
        <dbReference type="EMBL" id="SBT49759.1"/>
    </source>
</evidence>